<name>A0A6A5UYE3_9PLEO</name>
<dbReference type="AlphaFoldDB" id="A0A6A5UYE3"/>
<dbReference type="EMBL" id="ML976709">
    <property type="protein sequence ID" value="KAF1969450.1"/>
    <property type="molecule type" value="Genomic_DNA"/>
</dbReference>
<evidence type="ECO:0000313" key="2">
    <source>
        <dbReference type="Proteomes" id="UP000800036"/>
    </source>
</evidence>
<evidence type="ECO:0000313" key="1">
    <source>
        <dbReference type="EMBL" id="KAF1969450.1"/>
    </source>
</evidence>
<protein>
    <submittedName>
        <fullName evidence="1">Uncharacterized protein</fullName>
    </submittedName>
</protein>
<dbReference type="OrthoDB" id="4840035at2759"/>
<dbReference type="Proteomes" id="UP000800036">
    <property type="component" value="Unassembled WGS sequence"/>
</dbReference>
<gene>
    <name evidence="1" type="ORF">BU23DRAFT_652907</name>
</gene>
<accession>A0A6A5UYE3</accession>
<proteinExistence type="predicted"/>
<sequence length="136" mass="16168">MTPMLTMEQEKDDPRKIVRVYSFQAQDRFTPGSNARSLSRVLTGQELSPENILEPWRRFYEPWESSDTENNPITKVLVMEAEKLRLQWLQFQKQNPKEDLTEVKKYEPTIDGVFSMVADIEKAWQAKRKDYKRGRQ</sequence>
<keyword evidence="2" id="KW-1185">Reference proteome</keyword>
<reference evidence="1" key="1">
    <citation type="journal article" date="2020" name="Stud. Mycol.">
        <title>101 Dothideomycetes genomes: a test case for predicting lifestyles and emergence of pathogens.</title>
        <authorList>
            <person name="Haridas S."/>
            <person name="Albert R."/>
            <person name="Binder M."/>
            <person name="Bloem J."/>
            <person name="Labutti K."/>
            <person name="Salamov A."/>
            <person name="Andreopoulos B."/>
            <person name="Baker S."/>
            <person name="Barry K."/>
            <person name="Bills G."/>
            <person name="Bluhm B."/>
            <person name="Cannon C."/>
            <person name="Castanera R."/>
            <person name="Culley D."/>
            <person name="Daum C."/>
            <person name="Ezra D."/>
            <person name="Gonzalez J."/>
            <person name="Henrissat B."/>
            <person name="Kuo A."/>
            <person name="Liang C."/>
            <person name="Lipzen A."/>
            <person name="Lutzoni F."/>
            <person name="Magnuson J."/>
            <person name="Mondo S."/>
            <person name="Nolan M."/>
            <person name="Ohm R."/>
            <person name="Pangilinan J."/>
            <person name="Park H.-J."/>
            <person name="Ramirez L."/>
            <person name="Alfaro M."/>
            <person name="Sun H."/>
            <person name="Tritt A."/>
            <person name="Yoshinaga Y."/>
            <person name="Zwiers L.-H."/>
            <person name="Turgeon B."/>
            <person name="Goodwin S."/>
            <person name="Spatafora J."/>
            <person name="Crous P."/>
            <person name="Grigoriev I."/>
        </authorList>
    </citation>
    <scope>NUCLEOTIDE SEQUENCE</scope>
    <source>
        <strain evidence="1">CBS 107.79</strain>
    </source>
</reference>
<organism evidence="1 2">
    <name type="scientific">Bimuria novae-zelandiae CBS 107.79</name>
    <dbReference type="NCBI Taxonomy" id="1447943"/>
    <lineage>
        <taxon>Eukaryota</taxon>
        <taxon>Fungi</taxon>
        <taxon>Dikarya</taxon>
        <taxon>Ascomycota</taxon>
        <taxon>Pezizomycotina</taxon>
        <taxon>Dothideomycetes</taxon>
        <taxon>Pleosporomycetidae</taxon>
        <taxon>Pleosporales</taxon>
        <taxon>Massarineae</taxon>
        <taxon>Didymosphaeriaceae</taxon>
        <taxon>Bimuria</taxon>
    </lineage>
</organism>